<dbReference type="AlphaFoldDB" id="A0A8H6M785"/>
<name>A0A8H6M785_9AGAR</name>
<sequence>MVKITFVRHGESVDNLKDVWAGSKDSPLTNHGMRQAEHLALSFSSLPITAIYASNLGRAQLTAKAILAAQPPTNKVPLHTSELLQEQCFGAAEGKSYKEKRNEKMTTAEHYARGIFPTVYNRNERFPGGESKNDVAARARRFLDEVLMPYVWQEDVEKNADESGSSDDGPGLPKKPIHIVIVSHGLFIPELVALLAMKDEKMAGKEADVRTNVRGMRNTAWTRVEFGFKRTEEANATVEKTLRIRFTHVNVSPHLEKLQRQKGGIARLAHDPAQKDIRTFFAR</sequence>
<evidence type="ECO:0000256" key="3">
    <source>
        <dbReference type="PIRSR" id="PIRSR613078-2"/>
    </source>
</evidence>
<dbReference type="Pfam" id="PF00300">
    <property type="entry name" value="His_Phos_1"/>
    <property type="match status" value="1"/>
</dbReference>
<dbReference type="InterPro" id="IPR029033">
    <property type="entry name" value="His_PPase_superfam"/>
</dbReference>
<dbReference type="InterPro" id="IPR051695">
    <property type="entry name" value="Phosphoglycerate_Mutase"/>
</dbReference>
<dbReference type="Gene3D" id="3.40.50.1240">
    <property type="entry name" value="Phosphoglycerate mutase-like"/>
    <property type="match status" value="1"/>
</dbReference>
<dbReference type="GO" id="GO:0004331">
    <property type="term" value="F:fructose-2,6-bisphosphate 2-phosphatase activity"/>
    <property type="evidence" value="ECO:0007669"/>
    <property type="project" value="TreeGrafter"/>
</dbReference>
<comment type="caution">
    <text evidence="4">The sequence shown here is derived from an EMBL/GenBank/DDBJ whole genome shotgun (WGS) entry which is preliminary data.</text>
</comment>
<gene>
    <name evidence="4" type="ORF">DFP72DRAFT_891129</name>
</gene>
<dbReference type="OrthoDB" id="354304at2759"/>
<dbReference type="GO" id="GO:0045820">
    <property type="term" value="P:negative regulation of glycolytic process"/>
    <property type="evidence" value="ECO:0007669"/>
    <property type="project" value="TreeGrafter"/>
</dbReference>
<dbReference type="CDD" id="cd07067">
    <property type="entry name" value="HP_PGM_like"/>
    <property type="match status" value="1"/>
</dbReference>
<dbReference type="SMART" id="SM00855">
    <property type="entry name" value="PGAM"/>
    <property type="match status" value="1"/>
</dbReference>
<feature type="binding site" evidence="3">
    <location>
        <position position="58"/>
    </location>
    <ligand>
        <name>substrate</name>
    </ligand>
</feature>
<reference evidence="4 5" key="1">
    <citation type="submission" date="2020-07" db="EMBL/GenBank/DDBJ databases">
        <title>Comparative genomics of pyrophilous fungi reveals a link between fire events and developmental genes.</title>
        <authorList>
            <consortium name="DOE Joint Genome Institute"/>
            <person name="Steindorff A.S."/>
            <person name="Carver A."/>
            <person name="Calhoun S."/>
            <person name="Stillman K."/>
            <person name="Liu H."/>
            <person name="Lipzen A."/>
            <person name="Pangilinan J."/>
            <person name="Labutti K."/>
            <person name="Bruns T.D."/>
            <person name="Grigoriev I.V."/>
        </authorList>
    </citation>
    <scope>NUCLEOTIDE SEQUENCE [LARGE SCALE GENOMIC DNA]</scope>
    <source>
        <strain evidence="4 5">CBS 144469</strain>
    </source>
</reference>
<keyword evidence="1" id="KW-0378">Hydrolase</keyword>
<proteinExistence type="predicted"/>
<feature type="active site" description="Tele-phosphohistidine intermediate" evidence="2">
    <location>
        <position position="9"/>
    </location>
</feature>
<feature type="active site" description="Proton donor/acceptor" evidence="2">
    <location>
        <position position="86"/>
    </location>
</feature>
<evidence type="ECO:0000256" key="1">
    <source>
        <dbReference type="ARBA" id="ARBA00022801"/>
    </source>
</evidence>
<protein>
    <submittedName>
        <fullName evidence="4">Histidine phosphatase superfamily</fullName>
    </submittedName>
</protein>
<dbReference type="GO" id="GO:0043456">
    <property type="term" value="P:regulation of pentose-phosphate shunt"/>
    <property type="evidence" value="ECO:0007669"/>
    <property type="project" value="TreeGrafter"/>
</dbReference>
<evidence type="ECO:0000313" key="4">
    <source>
        <dbReference type="EMBL" id="KAF6757430.1"/>
    </source>
</evidence>
<accession>A0A8H6M785</accession>
<organism evidence="4 5">
    <name type="scientific">Ephemerocybe angulata</name>
    <dbReference type="NCBI Taxonomy" id="980116"/>
    <lineage>
        <taxon>Eukaryota</taxon>
        <taxon>Fungi</taxon>
        <taxon>Dikarya</taxon>
        <taxon>Basidiomycota</taxon>
        <taxon>Agaricomycotina</taxon>
        <taxon>Agaricomycetes</taxon>
        <taxon>Agaricomycetidae</taxon>
        <taxon>Agaricales</taxon>
        <taxon>Agaricineae</taxon>
        <taxon>Psathyrellaceae</taxon>
        <taxon>Ephemerocybe</taxon>
    </lineage>
</organism>
<dbReference type="PANTHER" id="PTHR46517:SF1">
    <property type="entry name" value="FRUCTOSE-2,6-BISPHOSPHATASE TIGAR"/>
    <property type="match status" value="1"/>
</dbReference>
<evidence type="ECO:0000256" key="2">
    <source>
        <dbReference type="PIRSR" id="PIRSR613078-1"/>
    </source>
</evidence>
<dbReference type="EMBL" id="JACGCI010000022">
    <property type="protein sequence ID" value="KAF6757430.1"/>
    <property type="molecule type" value="Genomic_DNA"/>
</dbReference>
<dbReference type="SUPFAM" id="SSF53254">
    <property type="entry name" value="Phosphoglycerate mutase-like"/>
    <property type="match status" value="1"/>
</dbReference>
<dbReference type="InterPro" id="IPR013078">
    <property type="entry name" value="His_Pase_superF_clade-1"/>
</dbReference>
<dbReference type="Proteomes" id="UP000521943">
    <property type="component" value="Unassembled WGS sequence"/>
</dbReference>
<dbReference type="GO" id="GO:0005829">
    <property type="term" value="C:cytosol"/>
    <property type="evidence" value="ECO:0007669"/>
    <property type="project" value="TreeGrafter"/>
</dbReference>
<evidence type="ECO:0000313" key="5">
    <source>
        <dbReference type="Proteomes" id="UP000521943"/>
    </source>
</evidence>
<keyword evidence="5" id="KW-1185">Reference proteome</keyword>
<feature type="binding site" evidence="3">
    <location>
        <begin position="8"/>
        <end position="15"/>
    </location>
    <ligand>
        <name>substrate</name>
    </ligand>
</feature>
<dbReference type="PANTHER" id="PTHR46517">
    <property type="entry name" value="FRUCTOSE-2,6-BISPHOSPHATASE TIGAR"/>
    <property type="match status" value="1"/>
</dbReference>